<evidence type="ECO:0000259" key="10">
    <source>
        <dbReference type="PROSITE" id="PS51192"/>
    </source>
</evidence>
<feature type="compositionally biased region" description="Low complexity" evidence="9">
    <location>
        <begin position="172"/>
        <end position="188"/>
    </location>
</feature>
<dbReference type="PROSITE" id="PS00039">
    <property type="entry name" value="DEAD_ATP_HELICASE"/>
    <property type="match status" value="1"/>
</dbReference>
<dbReference type="EC" id="3.6.4.13" evidence="1"/>
<dbReference type="EMBL" id="CADCTC010000279">
    <property type="protein sequence ID" value="CAA9297837.1"/>
    <property type="molecule type" value="Genomic_DNA"/>
</dbReference>
<feature type="compositionally biased region" description="Basic and acidic residues" evidence="9">
    <location>
        <begin position="899"/>
        <end position="914"/>
    </location>
</feature>
<evidence type="ECO:0000256" key="7">
    <source>
        <dbReference type="ARBA" id="ARBA00023016"/>
    </source>
</evidence>
<dbReference type="PROSITE" id="PS51194">
    <property type="entry name" value="HELICASE_CTER"/>
    <property type="match status" value="1"/>
</dbReference>
<feature type="compositionally biased region" description="Low complexity" evidence="9">
    <location>
        <begin position="195"/>
        <end position="209"/>
    </location>
</feature>
<dbReference type="GO" id="GO:0016787">
    <property type="term" value="F:hydrolase activity"/>
    <property type="evidence" value="ECO:0007669"/>
    <property type="project" value="UniProtKB-KW"/>
</dbReference>
<dbReference type="GO" id="GO:0005829">
    <property type="term" value="C:cytosol"/>
    <property type="evidence" value="ECO:0007669"/>
    <property type="project" value="TreeGrafter"/>
</dbReference>
<dbReference type="InterPro" id="IPR014001">
    <property type="entry name" value="Helicase_ATP-bd"/>
</dbReference>
<evidence type="ECO:0000313" key="13">
    <source>
        <dbReference type="EMBL" id="CAA9297837.1"/>
    </source>
</evidence>
<dbReference type="InterPro" id="IPR012677">
    <property type="entry name" value="Nucleotide-bd_a/b_plait_sf"/>
</dbReference>
<dbReference type="PANTHER" id="PTHR47963:SF8">
    <property type="entry name" value="ATP-DEPENDENT RNA HELICASE DEAD"/>
    <property type="match status" value="1"/>
</dbReference>
<dbReference type="CDD" id="cd12252">
    <property type="entry name" value="RRM_DbpA"/>
    <property type="match status" value="1"/>
</dbReference>
<dbReference type="Pfam" id="PF00270">
    <property type="entry name" value="DEAD"/>
    <property type="match status" value="1"/>
</dbReference>
<dbReference type="PROSITE" id="PS51192">
    <property type="entry name" value="HELICASE_ATP_BIND_1"/>
    <property type="match status" value="1"/>
</dbReference>
<feature type="region of interest" description="Disordered" evidence="9">
    <location>
        <begin position="395"/>
        <end position="427"/>
    </location>
</feature>
<dbReference type="GO" id="GO:0005524">
    <property type="term" value="F:ATP binding"/>
    <property type="evidence" value="ECO:0007669"/>
    <property type="project" value="UniProtKB-KW"/>
</dbReference>
<sequence length="981" mass="102512">MMATRKRTTPAAEAAAPDAANEHMLDVASDATPSAEAAATAVDAAVEQVTTEAPEADAVAAEPTAAKKPRATKASRAKVAADPETPDAPQAAITEAAEPASEVAAPDAAPAPAGRKKRAAAKATAAADAPEPADTADTADTASAATSDNSDVRAEATEGAEVTGSTEATQNAKPPKSSKAARASKTAEGAGGATGDASAGGEASEANTAESHRAVVEGFGIFGLSEPVMRAIDEMGFETPTEIQRGTIRLLMEGRDVLAQAQTGTGKTAAFGLPLVERVDPRSRQVQGLVLAPTRELAVQVAEALHQFGKYRGVRVLPVYGGQPYERQMRGLRDGAHIVVGTPGRLLDHLRRGSLQLGEVRLAILDEADEMLNMGFLEDVETILGALRSADVQDAKGEAGAGTENGEAPGSNGAAQSTSTSASTSGNGQTQIALFSATLPPPVGHLARRYMQNPVRIDVARGLSTVPQIDQVAYEVGGMDKLDALARVLDVETPGSAIVFCATKRAVDEVADRLAVRGYRVAPLHGDMAQGERERTLRRFRDGQVEMLVATDVAARGLDVENVTHVVNFDIPWDAEAYVHRIGRTGRAGRAGDAITLVTSRNFRLLRTIEQALKVNITRKRLPSLADVAVRRREATKEAVTRTLEAGELDGYLTLAGELGDAHDPVEVAAAARRLWDLARSTTDEGGTLAGAMSAAQQEARDVESRAAREAEERATREASRETTRQARESRMVDGRRTASEYEADGQAPEKGMTRLFVSMGRGDGLRPQDLVGAIANEAGLRGKDVGSIDIYDRFTFVEVPSGEVERVVAALTRTGLRGRPVGVRPAGDEPMPPKPPREGPPRDSRGFGDGPPRQSRGFGADRPSGPPRWDRGDRADGPGRPPARPGWQDRGSSGDRPTFGDRGARPGFQDRRGFGSGPGGGSGGGYGGSRGYEGGGNRGFGGGGGDREGGFDRGPRPGGPPSGGPGGRPTFRARTRRPGG</sequence>
<keyword evidence="4 13" id="KW-0378">Hydrolase</keyword>
<dbReference type="PROSITE" id="PS51195">
    <property type="entry name" value="Q_MOTIF"/>
    <property type="match status" value="1"/>
</dbReference>
<dbReference type="InterPro" id="IPR057325">
    <property type="entry name" value="DeaD_dimer"/>
</dbReference>
<dbReference type="Pfam" id="PF00271">
    <property type="entry name" value="Helicase_C"/>
    <property type="match status" value="1"/>
</dbReference>
<dbReference type="GO" id="GO:0009409">
    <property type="term" value="P:response to cold"/>
    <property type="evidence" value="ECO:0007669"/>
    <property type="project" value="TreeGrafter"/>
</dbReference>
<dbReference type="Gene3D" id="3.40.50.300">
    <property type="entry name" value="P-loop containing nucleotide triphosphate hydrolases"/>
    <property type="match status" value="2"/>
</dbReference>
<dbReference type="Gene3D" id="3.30.70.330">
    <property type="match status" value="1"/>
</dbReference>
<dbReference type="InterPro" id="IPR044742">
    <property type="entry name" value="DEAD/DEAH_RhlB"/>
</dbReference>
<dbReference type="GO" id="GO:0003724">
    <property type="term" value="F:RNA helicase activity"/>
    <property type="evidence" value="ECO:0007669"/>
    <property type="project" value="UniProtKB-EC"/>
</dbReference>
<dbReference type="Pfam" id="PF25399">
    <property type="entry name" value="DeaD_dimer"/>
    <property type="match status" value="1"/>
</dbReference>
<feature type="compositionally biased region" description="Basic and acidic residues" evidence="9">
    <location>
        <begin position="869"/>
        <end position="878"/>
    </location>
</feature>
<feature type="compositionally biased region" description="Low complexity" evidence="9">
    <location>
        <begin position="9"/>
        <end position="19"/>
    </location>
</feature>
<organism evidence="13">
    <name type="scientific">uncultured Chloroflexota bacterium</name>
    <dbReference type="NCBI Taxonomy" id="166587"/>
    <lineage>
        <taxon>Bacteria</taxon>
        <taxon>Bacillati</taxon>
        <taxon>Chloroflexota</taxon>
        <taxon>environmental samples</taxon>
    </lineage>
</organism>
<feature type="region of interest" description="Disordered" evidence="9">
    <location>
        <begin position="819"/>
        <end position="981"/>
    </location>
</feature>
<dbReference type="InterPro" id="IPR027417">
    <property type="entry name" value="P-loop_NTPase"/>
</dbReference>
<feature type="compositionally biased region" description="Low complexity" evidence="9">
    <location>
        <begin position="94"/>
        <end position="113"/>
    </location>
</feature>
<dbReference type="GO" id="GO:0005840">
    <property type="term" value="C:ribosome"/>
    <property type="evidence" value="ECO:0007669"/>
    <property type="project" value="TreeGrafter"/>
</dbReference>
<keyword evidence="2" id="KW-0963">Cytoplasm</keyword>
<dbReference type="InterPro" id="IPR050547">
    <property type="entry name" value="DEAD_box_RNA_helicases"/>
</dbReference>
<reference evidence="13" key="1">
    <citation type="submission" date="2020-02" db="EMBL/GenBank/DDBJ databases">
        <authorList>
            <person name="Meier V. D."/>
        </authorList>
    </citation>
    <scope>NUCLEOTIDE SEQUENCE</scope>
    <source>
        <strain evidence="13">AVDCRST_MAG77</strain>
    </source>
</reference>
<evidence type="ECO:0000256" key="3">
    <source>
        <dbReference type="ARBA" id="ARBA00022741"/>
    </source>
</evidence>
<feature type="compositionally biased region" description="Basic residues" evidence="9">
    <location>
        <begin position="972"/>
        <end position="981"/>
    </location>
</feature>
<feature type="compositionally biased region" description="Basic and acidic residues" evidence="9">
    <location>
        <begin position="836"/>
        <end position="847"/>
    </location>
</feature>
<evidence type="ECO:0000256" key="1">
    <source>
        <dbReference type="ARBA" id="ARBA00012552"/>
    </source>
</evidence>
<evidence type="ECO:0000256" key="9">
    <source>
        <dbReference type="SAM" id="MobiDB-lite"/>
    </source>
</evidence>
<dbReference type="InterPro" id="IPR001650">
    <property type="entry name" value="Helicase_C-like"/>
</dbReference>
<feature type="region of interest" description="Disordered" evidence="9">
    <location>
        <begin position="691"/>
        <end position="750"/>
    </location>
</feature>
<dbReference type="InterPro" id="IPR014014">
    <property type="entry name" value="RNA_helicase_DEAD_Q_motif"/>
</dbReference>
<feature type="compositionally biased region" description="Low complexity" evidence="9">
    <location>
        <begin position="401"/>
        <end position="427"/>
    </location>
</feature>
<feature type="compositionally biased region" description="Low complexity" evidence="9">
    <location>
        <begin position="27"/>
        <end position="66"/>
    </location>
</feature>
<evidence type="ECO:0000256" key="5">
    <source>
        <dbReference type="ARBA" id="ARBA00022806"/>
    </source>
</evidence>
<name>A0A6J4K6R7_9CHLR</name>
<feature type="domain" description="Helicase C-terminal" evidence="11">
    <location>
        <begin position="481"/>
        <end position="629"/>
    </location>
</feature>
<feature type="short sequence motif" description="Q motif" evidence="8">
    <location>
        <begin position="217"/>
        <end position="245"/>
    </location>
</feature>
<accession>A0A6J4K6R7</accession>
<feature type="region of interest" description="Disordered" evidence="9">
    <location>
        <begin position="1"/>
        <end position="209"/>
    </location>
</feature>
<gene>
    <name evidence="13" type="ORF">AVDCRST_MAG77-5362</name>
</gene>
<protein>
    <recommendedName>
        <fullName evidence="1">RNA helicase</fullName>
        <ecNumber evidence="1">3.6.4.13</ecNumber>
    </recommendedName>
</protein>
<feature type="compositionally biased region" description="Basic and acidic residues" evidence="9">
    <location>
        <begin position="699"/>
        <end position="740"/>
    </location>
</feature>
<dbReference type="CDD" id="cd18787">
    <property type="entry name" value="SF2_C_DEAD"/>
    <property type="match status" value="1"/>
</dbReference>
<feature type="compositionally biased region" description="Basic and acidic residues" evidence="9">
    <location>
        <begin position="946"/>
        <end position="956"/>
    </location>
</feature>
<proteinExistence type="predicted"/>
<evidence type="ECO:0000256" key="6">
    <source>
        <dbReference type="ARBA" id="ARBA00022840"/>
    </source>
</evidence>
<dbReference type="InterPro" id="IPR011545">
    <property type="entry name" value="DEAD/DEAH_box_helicase_dom"/>
</dbReference>
<evidence type="ECO:0000256" key="2">
    <source>
        <dbReference type="ARBA" id="ARBA00022490"/>
    </source>
</evidence>
<evidence type="ECO:0000259" key="12">
    <source>
        <dbReference type="PROSITE" id="PS51195"/>
    </source>
</evidence>
<dbReference type="CDD" id="cd00268">
    <property type="entry name" value="DEADc"/>
    <property type="match status" value="1"/>
</dbReference>
<dbReference type="PANTHER" id="PTHR47963">
    <property type="entry name" value="DEAD-BOX ATP-DEPENDENT RNA HELICASE 47, MITOCHONDRIAL"/>
    <property type="match status" value="1"/>
</dbReference>
<feature type="compositionally biased region" description="Low complexity" evidence="9">
    <location>
        <begin position="121"/>
        <end position="148"/>
    </location>
</feature>
<dbReference type="Pfam" id="PF03880">
    <property type="entry name" value="DbpA"/>
    <property type="match status" value="1"/>
</dbReference>
<keyword evidence="5 13" id="KW-0347">Helicase</keyword>
<keyword evidence="3" id="KW-0547">Nucleotide-binding</keyword>
<evidence type="ECO:0000259" key="11">
    <source>
        <dbReference type="PROSITE" id="PS51194"/>
    </source>
</evidence>
<dbReference type="InterPro" id="IPR000629">
    <property type="entry name" value="RNA-helicase_DEAD-box_CS"/>
</dbReference>
<dbReference type="AlphaFoldDB" id="A0A6J4K6R7"/>
<dbReference type="InterPro" id="IPR005580">
    <property type="entry name" value="DbpA/CsdA_RNA-bd_dom"/>
</dbReference>
<dbReference type="SUPFAM" id="SSF52540">
    <property type="entry name" value="P-loop containing nucleoside triphosphate hydrolases"/>
    <property type="match status" value="1"/>
</dbReference>
<evidence type="ECO:0000256" key="4">
    <source>
        <dbReference type="ARBA" id="ARBA00022801"/>
    </source>
</evidence>
<dbReference type="GO" id="GO:0033592">
    <property type="term" value="F:RNA strand annealing activity"/>
    <property type="evidence" value="ECO:0007669"/>
    <property type="project" value="TreeGrafter"/>
</dbReference>
<feature type="domain" description="DEAD-box RNA helicase Q" evidence="12">
    <location>
        <begin position="217"/>
        <end position="245"/>
    </location>
</feature>
<evidence type="ECO:0000256" key="8">
    <source>
        <dbReference type="PROSITE-ProRule" id="PRU00552"/>
    </source>
</evidence>
<keyword evidence="7" id="KW-0346">Stress response</keyword>
<feature type="domain" description="Helicase ATP-binding" evidence="10">
    <location>
        <begin position="248"/>
        <end position="457"/>
    </location>
</feature>
<feature type="compositionally biased region" description="Gly residues" evidence="9">
    <location>
        <begin position="915"/>
        <end position="945"/>
    </location>
</feature>
<dbReference type="SMART" id="SM00490">
    <property type="entry name" value="HELICc"/>
    <property type="match status" value="1"/>
</dbReference>
<keyword evidence="6" id="KW-0067">ATP-binding</keyword>
<feature type="compositionally biased region" description="Basic residues" evidence="9">
    <location>
        <begin position="67"/>
        <end position="76"/>
    </location>
</feature>
<dbReference type="SMART" id="SM00487">
    <property type="entry name" value="DEXDc"/>
    <property type="match status" value="1"/>
</dbReference>